<protein>
    <recommendedName>
        <fullName evidence="3">DNA-(apurinic or apyrimidinic site) lyase</fullName>
        <ecNumber evidence="3">4.2.99.18</ecNumber>
    </recommendedName>
</protein>
<keyword evidence="7 14" id="KW-0456">Lyase</keyword>
<feature type="domain" description="HhH-GPD" evidence="12">
    <location>
        <begin position="200"/>
        <end position="366"/>
    </location>
</feature>
<evidence type="ECO:0000256" key="11">
    <source>
        <dbReference type="ARBA" id="ARBA00044632"/>
    </source>
</evidence>
<dbReference type="InterPro" id="IPR011257">
    <property type="entry name" value="DNA_glycosylase"/>
</dbReference>
<evidence type="ECO:0000259" key="12">
    <source>
        <dbReference type="SMART" id="SM00478"/>
    </source>
</evidence>
<name>A0A9R0IU73_SPIOL</name>
<comment type="catalytic activity">
    <reaction evidence="11">
        <text>2'-deoxyribonucleotide-(2'-deoxyribose 5'-phosphate)-2'-deoxyribonucleotide-DNA = a 3'-end 2'-deoxyribonucleotide-(2,3-dehydro-2,3-deoxyribose 5'-phosphate)-DNA + a 5'-end 5'-phospho-2'-deoxyribonucleoside-DNA + H(+)</text>
        <dbReference type="Rhea" id="RHEA:66592"/>
        <dbReference type="Rhea" id="RHEA-COMP:13180"/>
        <dbReference type="Rhea" id="RHEA-COMP:16897"/>
        <dbReference type="Rhea" id="RHEA-COMP:17067"/>
        <dbReference type="ChEBI" id="CHEBI:15378"/>
        <dbReference type="ChEBI" id="CHEBI:136412"/>
        <dbReference type="ChEBI" id="CHEBI:157695"/>
        <dbReference type="ChEBI" id="CHEBI:167181"/>
        <dbReference type="EC" id="4.2.99.18"/>
    </reaction>
</comment>
<dbReference type="InterPro" id="IPR012904">
    <property type="entry name" value="OGG_N"/>
</dbReference>
<dbReference type="SMART" id="SM00478">
    <property type="entry name" value="ENDO3c"/>
    <property type="match status" value="1"/>
</dbReference>
<dbReference type="InterPro" id="IPR023170">
    <property type="entry name" value="HhH_base_excis_C"/>
</dbReference>
<proteinExistence type="inferred from homology"/>
<dbReference type="Proteomes" id="UP000813463">
    <property type="component" value="Chromosome 2"/>
</dbReference>
<dbReference type="Pfam" id="PF00730">
    <property type="entry name" value="HhH-GPD"/>
    <property type="match status" value="1"/>
</dbReference>
<evidence type="ECO:0000256" key="5">
    <source>
        <dbReference type="ARBA" id="ARBA00022801"/>
    </source>
</evidence>
<dbReference type="GO" id="GO:0006285">
    <property type="term" value="P:base-excision repair, AP site formation"/>
    <property type="evidence" value="ECO:0000318"/>
    <property type="project" value="GO_Central"/>
</dbReference>
<keyword evidence="13" id="KW-1185">Reference proteome</keyword>
<keyword evidence="4" id="KW-0227">DNA damage</keyword>
<accession>A0A9R0IU73</accession>
<comment type="similarity">
    <text evidence="2">Belongs to the type-1 OGG1 family.</text>
</comment>
<dbReference type="GO" id="GO:0005634">
    <property type="term" value="C:nucleus"/>
    <property type="evidence" value="ECO:0000318"/>
    <property type="project" value="GO_Central"/>
</dbReference>
<dbReference type="GO" id="GO:0006289">
    <property type="term" value="P:nucleotide-excision repair"/>
    <property type="evidence" value="ECO:0007669"/>
    <property type="project" value="InterPro"/>
</dbReference>
<evidence type="ECO:0000313" key="14">
    <source>
        <dbReference type="RefSeq" id="XP_021855687.1"/>
    </source>
</evidence>
<dbReference type="Gene3D" id="3.30.310.40">
    <property type="match status" value="1"/>
</dbReference>
<reference evidence="14" key="2">
    <citation type="submission" date="2025-08" db="UniProtKB">
        <authorList>
            <consortium name="RefSeq"/>
        </authorList>
    </citation>
    <scope>IDENTIFICATION</scope>
    <source>
        <tissue evidence="14">Leaf</tissue>
    </source>
</reference>
<evidence type="ECO:0000256" key="8">
    <source>
        <dbReference type="ARBA" id="ARBA00023242"/>
    </source>
</evidence>
<dbReference type="RefSeq" id="XP_021855687.1">
    <property type="nucleotide sequence ID" value="XM_021999995.2"/>
</dbReference>
<evidence type="ECO:0000256" key="4">
    <source>
        <dbReference type="ARBA" id="ARBA00022763"/>
    </source>
</evidence>
<keyword evidence="6" id="KW-0234">DNA repair</keyword>
<dbReference type="GO" id="GO:0140078">
    <property type="term" value="F:class I DNA-(apurinic or apyrimidinic site) endonuclease activity"/>
    <property type="evidence" value="ECO:0007669"/>
    <property type="project" value="UniProtKB-EC"/>
</dbReference>
<dbReference type="GO" id="GO:0034039">
    <property type="term" value="F:8-oxo-7,8-dihydroguanine DNA N-glycosylase activity"/>
    <property type="evidence" value="ECO:0000318"/>
    <property type="project" value="GO_Central"/>
</dbReference>
<evidence type="ECO:0000256" key="3">
    <source>
        <dbReference type="ARBA" id="ARBA00012720"/>
    </source>
</evidence>
<dbReference type="Pfam" id="PF07934">
    <property type="entry name" value="OGG_N"/>
    <property type="match status" value="1"/>
</dbReference>
<dbReference type="PANTHER" id="PTHR10242:SF2">
    <property type="entry name" value="N-GLYCOSYLASE_DNA LYASE"/>
    <property type="match status" value="1"/>
</dbReference>
<dbReference type="SUPFAM" id="SSF55945">
    <property type="entry name" value="TATA-box binding protein-like"/>
    <property type="match status" value="1"/>
</dbReference>
<dbReference type="InterPro" id="IPR052054">
    <property type="entry name" value="Oxidative_DNA_repair_enzyme"/>
</dbReference>
<gene>
    <name evidence="14" type="primary">LOC110795030</name>
</gene>
<comment type="subcellular location">
    <subcellularLocation>
        <location evidence="1">Nucleus</location>
    </subcellularLocation>
</comment>
<evidence type="ECO:0000256" key="10">
    <source>
        <dbReference type="ARBA" id="ARBA00023295"/>
    </source>
</evidence>
<organism evidence="13 14">
    <name type="scientific">Spinacia oleracea</name>
    <name type="common">Spinach</name>
    <dbReference type="NCBI Taxonomy" id="3562"/>
    <lineage>
        <taxon>Eukaryota</taxon>
        <taxon>Viridiplantae</taxon>
        <taxon>Streptophyta</taxon>
        <taxon>Embryophyta</taxon>
        <taxon>Tracheophyta</taxon>
        <taxon>Spermatophyta</taxon>
        <taxon>Magnoliopsida</taxon>
        <taxon>eudicotyledons</taxon>
        <taxon>Gunneridae</taxon>
        <taxon>Pentapetalae</taxon>
        <taxon>Caryophyllales</taxon>
        <taxon>Chenopodiaceae</taxon>
        <taxon>Chenopodioideae</taxon>
        <taxon>Anserineae</taxon>
        <taxon>Spinacia</taxon>
    </lineage>
</organism>
<evidence type="ECO:0000256" key="7">
    <source>
        <dbReference type="ARBA" id="ARBA00023239"/>
    </source>
</evidence>
<evidence type="ECO:0000256" key="1">
    <source>
        <dbReference type="ARBA" id="ARBA00004123"/>
    </source>
</evidence>
<dbReference type="FunFam" id="1.10.340.30:FF:000012">
    <property type="entry name" value="N-glycosylase/DNA lyase"/>
    <property type="match status" value="1"/>
</dbReference>
<dbReference type="GO" id="GO:0003684">
    <property type="term" value="F:damaged DNA binding"/>
    <property type="evidence" value="ECO:0007669"/>
    <property type="project" value="InterPro"/>
</dbReference>
<evidence type="ECO:0000313" key="13">
    <source>
        <dbReference type="Proteomes" id="UP000813463"/>
    </source>
</evidence>
<dbReference type="OrthoDB" id="238681at2759"/>
<evidence type="ECO:0000256" key="6">
    <source>
        <dbReference type="ARBA" id="ARBA00023204"/>
    </source>
</evidence>
<keyword evidence="9" id="KW-0511">Multifunctional enzyme</keyword>
<evidence type="ECO:0000256" key="9">
    <source>
        <dbReference type="ARBA" id="ARBA00023268"/>
    </source>
</evidence>
<keyword evidence="5" id="KW-0378">Hydrolase</keyword>
<dbReference type="AlphaFoldDB" id="A0A9R0IU73"/>
<dbReference type="SUPFAM" id="SSF48150">
    <property type="entry name" value="DNA-glycosylase"/>
    <property type="match status" value="1"/>
</dbReference>
<dbReference type="EC" id="4.2.99.18" evidence="3"/>
<keyword evidence="8" id="KW-0539">Nucleus</keyword>
<dbReference type="GeneID" id="110795030"/>
<dbReference type="InterPro" id="IPR003265">
    <property type="entry name" value="HhH-GPD_domain"/>
</dbReference>
<dbReference type="Gene3D" id="1.10.1670.10">
    <property type="entry name" value="Helix-hairpin-Helix base-excision DNA repair enzymes (C-terminal)"/>
    <property type="match status" value="1"/>
</dbReference>
<dbReference type="FunFam" id="1.10.1670.10:FF:000005">
    <property type="entry name" value="N-glycosylase/DNA lyase OGG1"/>
    <property type="match status" value="1"/>
</dbReference>
<dbReference type="Gene3D" id="1.10.340.30">
    <property type="entry name" value="Hypothetical protein, domain 2"/>
    <property type="match status" value="1"/>
</dbReference>
<reference evidence="13" key="1">
    <citation type="journal article" date="2021" name="Nat. Commun.">
        <title>Genomic analyses provide insights into spinach domestication and the genetic basis of agronomic traits.</title>
        <authorList>
            <person name="Cai X."/>
            <person name="Sun X."/>
            <person name="Xu C."/>
            <person name="Sun H."/>
            <person name="Wang X."/>
            <person name="Ge C."/>
            <person name="Zhang Z."/>
            <person name="Wang Q."/>
            <person name="Fei Z."/>
            <person name="Jiao C."/>
            <person name="Wang Q."/>
        </authorList>
    </citation>
    <scope>NUCLEOTIDE SEQUENCE [LARGE SCALE GENOMIC DNA]</scope>
    <source>
        <strain evidence="13">cv. Varoflay</strain>
    </source>
</reference>
<dbReference type="PANTHER" id="PTHR10242">
    <property type="entry name" value="8-OXOGUANINE DNA GLYCOSYLASE"/>
    <property type="match status" value="1"/>
</dbReference>
<dbReference type="CDD" id="cd00056">
    <property type="entry name" value="ENDO3c"/>
    <property type="match status" value="1"/>
</dbReference>
<sequence>MKRRRPFPSPLSVIKCTTPSTPPTPCNFDITQFSKTKTNLNSETLSISSKRPPRRSLSETLKIENLPPEKWTPLNLGKSELSLSLTFPTGQTFRWKKTGRLQYTGVIKSHLVSLKHLENGDVSYHFHTATCPTSGSNSNFNEEEDAKLALLDFVNVGIRLTDLWADFSASDQKFAELAPHLVGARVLRQDPLECLIQFLCSTNNNIQRITRMVDYISSLGHYLGSVEGFQFYQFPSLERLSIVSEAELREAGFGYRAKYMVSTIKALQLKPGGGVKWLSSLRELDLEKVIINLSTLPGVGPKVASCVALFSLDQHHAVPVDTHVWQVATRSLMPELAGVRLTSKLCSRVAEAFVTRYGKYAGWAQTLLFVSELPSQRGIIPQQVCTVKEKNLQKKRVF</sequence>
<evidence type="ECO:0000256" key="2">
    <source>
        <dbReference type="ARBA" id="ARBA00010679"/>
    </source>
</evidence>
<keyword evidence="10" id="KW-0326">Glycosidase</keyword>
<dbReference type="KEGG" id="soe:110795030"/>